<evidence type="ECO:0000313" key="4">
    <source>
        <dbReference type="RefSeq" id="XP_004390898.1"/>
    </source>
</evidence>
<sequence length="175" mass="19177">MSYNCCSGNFSSRSLQGSLCYPGFSCGSSSPSHLVYSTGLCSPRIYPLGSSLYRGCQETCGEPRSYQTSCVVSSPCQTSCYCPRTSMLCSPCQKSYAGSLSFSSRSCHSLGYGSRSCYSLSCGSSGFRPFGYGVRGFPSVGCGFRFCRPTYFPFRSFQSFCYQPIYRSGFYRLIC</sequence>
<dbReference type="RefSeq" id="XP_004390898.1">
    <property type="nucleotide sequence ID" value="XM_004390841.3"/>
</dbReference>
<keyword evidence="1 2" id="KW-0416">Keratin</keyword>
<keyword evidence="3" id="KW-1185">Reference proteome</keyword>
<reference evidence="4" key="1">
    <citation type="submission" date="2025-08" db="UniProtKB">
        <authorList>
            <consortium name="RefSeq"/>
        </authorList>
    </citation>
    <scope>IDENTIFICATION</scope>
</reference>
<evidence type="ECO:0000256" key="2">
    <source>
        <dbReference type="RuleBase" id="RU369044"/>
    </source>
</evidence>
<gene>
    <name evidence="4" type="primary">LOC101349007</name>
</gene>
<dbReference type="AlphaFoldDB" id="A0A2Y9EC92"/>
<dbReference type="Pfam" id="PF05287">
    <property type="entry name" value="PMG"/>
    <property type="match status" value="1"/>
</dbReference>
<comment type="function">
    <text evidence="2">In the hair cortex, hair keratin intermediate filaments are embedded in an interfilamentous matrix, consisting of hair keratin-associated proteins (KRTAP), which are essential for the formation of a rigid and resistant hair shaft through their extensive disulfide bond cross-linking with abundant cysteine residues of hair keratins. The matrix proteins include the high-sulfur and high-glycine-tyrosine keratins.</text>
</comment>
<proteinExistence type="inferred from homology"/>
<dbReference type="OrthoDB" id="9835168at2759"/>
<dbReference type="KEGG" id="tmu:101349007"/>
<accession>A0A2Y9EC92</accession>
<dbReference type="STRING" id="127582.A0A2Y9EC92"/>
<name>A0A2Y9EC92_TRIMA</name>
<dbReference type="InParanoid" id="A0A2Y9EC92"/>
<protein>
    <recommendedName>
        <fullName evidence="2">Keratin-associated protein</fullName>
    </recommendedName>
</protein>
<dbReference type="InterPro" id="IPR007951">
    <property type="entry name" value="KRTAP_PMG"/>
</dbReference>
<dbReference type="GO" id="GO:0045095">
    <property type="term" value="C:keratin filament"/>
    <property type="evidence" value="ECO:0007669"/>
    <property type="project" value="UniProtKB-UniRule"/>
</dbReference>
<evidence type="ECO:0000256" key="1">
    <source>
        <dbReference type="ARBA" id="ARBA00022744"/>
    </source>
</evidence>
<evidence type="ECO:0000313" key="3">
    <source>
        <dbReference type="Proteomes" id="UP000248480"/>
    </source>
</evidence>
<comment type="subunit">
    <text evidence="2">Interacts with hair keratins.</text>
</comment>
<organism evidence="3 4">
    <name type="scientific">Trichechus manatus latirostris</name>
    <name type="common">Florida manatee</name>
    <dbReference type="NCBI Taxonomy" id="127582"/>
    <lineage>
        <taxon>Eukaryota</taxon>
        <taxon>Metazoa</taxon>
        <taxon>Chordata</taxon>
        <taxon>Craniata</taxon>
        <taxon>Vertebrata</taxon>
        <taxon>Euteleostomi</taxon>
        <taxon>Mammalia</taxon>
        <taxon>Eutheria</taxon>
        <taxon>Afrotheria</taxon>
        <taxon>Sirenia</taxon>
        <taxon>Trichechidae</taxon>
        <taxon>Trichechus</taxon>
    </lineage>
</organism>
<dbReference type="GeneID" id="101349007"/>
<dbReference type="GO" id="GO:0005829">
    <property type="term" value="C:cytosol"/>
    <property type="evidence" value="ECO:0007669"/>
    <property type="project" value="UniProtKB-ARBA"/>
</dbReference>
<comment type="similarity">
    <text evidence="2">Belongs to the PMG family.</text>
</comment>
<dbReference type="Proteomes" id="UP000248480">
    <property type="component" value="Unplaced"/>
</dbReference>